<organism evidence="7 8">
    <name type="scientific">Cnephaeus nilssonii</name>
    <name type="common">Northern bat</name>
    <name type="synonym">Eptesicus nilssonii</name>
    <dbReference type="NCBI Taxonomy" id="3371016"/>
    <lineage>
        <taxon>Eukaryota</taxon>
        <taxon>Metazoa</taxon>
        <taxon>Chordata</taxon>
        <taxon>Craniata</taxon>
        <taxon>Vertebrata</taxon>
        <taxon>Euteleostomi</taxon>
        <taxon>Mammalia</taxon>
        <taxon>Eutheria</taxon>
        <taxon>Laurasiatheria</taxon>
        <taxon>Chiroptera</taxon>
        <taxon>Yangochiroptera</taxon>
        <taxon>Vespertilionidae</taxon>
        <taxon>Cnephaeus</taxon>
    </lineage>
</organism>
<accession>A0AA40HLB7</accession>
<keyword evidence="3" id="KW-0687">Ribonucleoprotein</keyword>
<evidence type="ECO:0000313" key="8">
    <source>
        <dbReference type="Proteomes" id="UP001177744"/>
    </source>
</evidence>
<dbReference type="Proteomes" id="UP001177744">
    <property type="component" value="Unassembled WGS sequence"/>
</dbReference>
<evidence type="ECO:0000256" key="3">
    <source>
        <dbReference type="ARBA" id="ARBA00023274"/>
    </source>
</evidence>
<dbReference type="AlphaFoldDB" id="A0AA40HLB7"/>
<evidence type="ECO:0000313" key="7">
    <source>
        <dbReference type="EMBL" id="KAK1333325.1"/>
    </source>
</evidence>
<dbReference type="EMBL" id="JAULJE010000016">
    <property type="protein sequence ID" value="KAK1333325.1"/>
    <property type="molecule type" value="Genomic_DNA"/>
</dbReference>
<keyword evidence="8" id="KW-1185">Reference proteome</keyword>
<gene>
    <name evidence="7" type="ORF">QTO34_005708</name>
</gene>
<sequence>MGRGPTARKWRQGPEPRAVDFWSERPVGDQGLRGTNTHVLGRVLPAGSPPPELAGHRGGKAVVTLFSGGARPAGAMLSSSAEIVKPNGEKPDGFESSISQTLPGREMNSDLKAQLWDWTSQRPRKVKLVAVGKLLSSFWFLNSSLYRKPRPAGPRAGEGGHGKHVVFVGQRRVCLRRPEKAETKNKQKRPEPHADRRPGGLALPSAIVGKRIREKLDAAGSQGASGHSAAEQPGTGLKLSPVSVRGSWARRLIVNSQSSSWKEK</sequence>
<protein>
    <recommendedName>
        <fullName evidence="4">Small ribosomal subunit protein eS7</fullName>
    </recommendedName>
    <alternativeName>
        <fullName evidence="5">40S ribosomal protein S7</fullName>
    </alternativeName>
</protein>
<feature type="compositionally biased region" description="Basic and acidic residues" evidence="6">
    <location>
        <begin position="176"/>
        <end position="198"/>
    </location>
</feature>
<feature type="compositionally biased region" description="Basic residues" evidence="6">
    <location>
        <begin position="1"/>
        <end position="11"/>
    </location>
</feature>
<evidence type="ECO:0000256" key="2">
    <source>
        <dbReference type="ARBA" id="ARBA00022980"/>
    </source>
</evidence>
<evidence type="ECO:0000256" key="1">
    <source>
        <dbReference type="ARBA" id="ARBA00007820"/>
    </source>
</evidence>
<proteinExistence type="inferred from homology"/>
<dbReference type="Pfam" id="PF01251">
    <property type="entry name" value="Ribosomal_S7e"/>
    <property type="match status" value="1"/>
</dbReference>
<feature type="region of interest" description="Disordered" evidence="6">
    <location>
        <begin position="176"/>
        <end position="242"/>
    </location>
</feature>
<feature type="compositionally biased region" description="Low complexity" evidence="6">
    <location>
        <begin position="218"/>
        <end position="230"/>
    </location>
</feature>
<evidence type="ECO:0000256" key="6">
    <source>
        <dbReference type="SAM" id="MobiDB-lite"/>
    </source>
</evidence>
<feature type="region of interest" description="Disordered" evidence="6">
    <location>
        <begin position="1"/>
        <end position="35"/>
    </location>
</feature>
<keyword evidence="2" id="KW-0689">Ribosomal protein</keyword>
<evidence type="ECO:0000256" key="5">
    <source>
        <dbReference type="ARBA" id="ARBA00035404"/>
    </source>
</evidence>
<name>A0AA40HLB7_CNENI</name>
<evidence type="ECO:0000256" key="4">
    <source>
        <dbReference type="ARBA" id="ARBA00035279"/>
    </source>
</evidence>
<comment type="caution">
    <text evidence="7">The sequence shown here is derived from an EMBL/GenBank/DDBJ whole genome shotgun (WGS) entry which is preliminary data.</text>
</comment>
<dbReference type="GO" id="GO:0003735">
    <property type="term" value="F:structural constituent of ribosome"/>
    <property type="evidence" value="ECO:0007669"/>
    <property type="project" value="InterPro"/>
</dbReference>
<feature type="compositionally biased region" description="Basic and acidic residues" evidence="6">
    <location>
        <begin position="12"/>
        <end position="27"/>
    </location>
</feature>
<dbReference type="GO" id="GO:1990904">
    <property type="term" value="C:ribonucleoprotein complex"/>
    <property type="evidence" value="ECO:0007669"/>
    <property type="project" value="UniProtKB-KW"/>
</dbReference>
<comment type="similarity">
    <text evidence="1">Belongs to the eukaryotic ribosomal protein eS7 family.</text>
</comment>
<dbReference type="GO" id="GO:0005840">
    <property type="term" value="C:ribosome"/>
    <property type="evidence" value="ECO:0007669"/>
    <property type="project" value="UniProtKB-KW"/>
</dbReference>
<reference evidence="7" key="1">
    <citation type="submission" date="2023-06" db="EMBL/GenBank/DDBJ databases">
        <title>Reference genome for the Northern bat (Eptesicus nilssonii), a most northern bat species.</title>
        <authorList>
            <person name="Laine V.N."/>
            <person name="Pulliainen A.T."/>
            <person name="Lilley T.M."/>
        </authorList>
    </citation>
    <scope>NUCLEOTIDE SEQUENCE</scope>
    <source>
        <strain evidence="7">BLF_Eptnil</strain>
        <tissue evidence="7">Kidney</tissue>
    </source>
</reference>
<dbReference type="GO" id="GO:0006412">
    <property type="term" value="P:translation"/>
    <property type="evidence" value="ECO:0007669"/>
    <property type="project" value="InterPro"/>
</dbReference>
<dbReference type="InterPro" id="IPR000554">
    <property type="entry name" value="Ribosomal_eS7"/>
</dbReference>